<dbReference type="CDD" id="cd04250">
    <property type="entry name" value="AAK_NAGK-C"/>
    <property type="match status" value="1"/>
</dbReference>
<evidence type="ECO:0000256" key="7">
    <source>
        <dbReference type="ARBA" id="ARBA00022840"/>
    </source>
</evidence>
<keyword evidence="4 9" id="KW-0808">Transferase</keyword>
<evidence type="ECO:0000256" key="9">
    <source>
        <dbReference type="HAMAP-Rule" id="MF_00082"/>
    </source>
</evidence>
<evidence type="ECO:0000256" key="3">
    <source>
        <dbReference type="ARBA" id="ARBA00022605"/>
    </source>
</evidence>
<comment type="caution">
    <text evidence="11">The sequence shown here is derived from an EMBL/GenBank/DDBJ whole genome shotgun (WGS) entry which is preliminary data.</text>
</comment>
<dbReference type="NCBIfam" id="TIGR00761">
    <property type="entry name" value="argB"/>
    <property type="match status" value="1"/>
</dbReference>
<evidence type="ECO:0000256" key="1">
    <source>
        <dbReference type="ARBA" id="ARBA00004828"/>
    </source>
</evidence>
<dbReference type="PANTHER" id="PTHR23342">
    <property type="entry name" value="N-ACETYLGLUTAMATE SYNTHASE"/>
    <property type="match status" value="1"/>
</dbReference>
<dbReference type="EC" id="2.7.2.8" evidence="9"/>
<accession>A0A2S8ST97</accession>
<gene>
    <name evidence="9" type="primary">argB</name>
    <name evidence="11" type="ORF">B1R32_10745</name>
</gene>
<dbReference type="PIRSF" id="PIRSF000728">
    <property type="entry name" value="NAGK"/>
    <property type="match status" value="1"/>
</dbReference>
<keyword evidence="12" id="KW-1185">Reference proteome</keyword>
<dbReference type="InParanoid" id="A0A2S8ST97"/>
<feature type="binding site" evidence="9">
    <location>
        <position position="186"/>
    </location>
    <ligand>
        <name>substrate</name>
    </ligand>
</feature>
<dbReference type="SUPFAM" id="SSF53633">
    <property type="entry name" value="Carbamate kinase-like"/>
    <property type="match status" value="1"/>
</dbReference>
<dbReference type="InterPro" id="IPR004662">
    <property type="entry name" value="AcgluKinase_fam"/>
</dbReference>
<dbReference type="AlphaFoldDB" id="A0A2S8ST97"/>
<dbReference type="InterPro" id="IPR001057">
    <property type="entry name" value="Glu/AcGlu_kinase"/>
</dbReference>
<keyword evidence="6 9" id="KW-0418">Kinase</keyword>
<evidence type="ECO:0000313" key="12">
    <source>
        <dbReference type="Proteomes" id="UP000237684"/>
    </source>
</evidence>
<dbReference type="UniPathway" id="UPA00068">
    <property type="reaction ID" value="UER00107"/>
</dbReference>
<keyword evidence="2 9" id="KW-0055">Arginine biosynthesis</keyword>
<dbReference type="HAMAP" id="MF_00082">
    <property type="entry name" value="ArgB"/>
    <property type="match status" value="1"/>
</dbReference>
<dbReference type="FunFam" id="3.40.1160.10:FF:000004">
    <property type="entry name" value="Acetylglutamate kinase"/>
    <property type="match status" value="1"/>
</dbReference>
<protein>
    <recommendedName>
        <fullName evidence="9">Acetylglutamate kinase</fullName>
        <ecNumber evidence="9">2.7.2.8</ecNumber>
    </recommendedName>
    <alternativeName>
        <fullName evidence="9">N-acetyl-L-glutamate 5-phosphotransferase</fullName>
    </alternativeName>
    <alternativeName>
        <fullName evidence="9">NAG kinase</fullName>
        <shortName evidence="9">NAGK</shortName>
    </alternativeName>
</protein>
<dbReference type="PRINTS" id="PR00474">
    <property type="entry name" value="GLU5KINASE"/>
</dbReference>
<dbReference type="InterPro" id="IPR037528">
    <property type="entry name" value="ArgB"/>
</dbReference>
<dbReference type="InterPro" id="IPR036393">
    <property type="entry name" value="AceGlu_kinase-like_sf"/>
</dbReference>
<reference evidence="11 12" key="1">
    <citation type="journal article" date="2018" name="Syst. Appl. Microbiol.">
        <title>Abditibacterium utsteinense sp. nov., the first cultivated member of candidate phylum FBP, isolated from ice-free Antarctic soil samples.</title>
        <authorList>
            <person name="Tahon G."/>
            <person name="Tytgat B."/>
            <person name="Lebbe L."/>
            <person name="Carlier A."/>
            <person name="Willems A."/>
        </authorList>
    </citation>
    <scope>NUCLEOTIDE SEQUENCE [LARGE SCALE GENOMIC DNA]</scope>
    <source>
        <strain evidence="11 12">LMG 29911</strain>
    </source>
</reference>
<feature type="binding site" evidence="9">
    <location>
        <position position="89"/>
    </location>
    <ligand>
        <name>substrate</name>
    </ligand>
</feature>
<dbReference type="InterPro" id="IPR001048">
    <property type="entry name" value="Asp/Glu/Uridylate_kinase"/>
</dbReference>
<comment type="pathway">
    <text evidence="1 9">Amino-acid biosynthesis; L-arginine biosynthesis; N(2)-acetyl-L-ornithine from L-glutamate: step 2/4.</text>
</comment>
<dbReference type="PANTHER" id="PTHR23342:SF0">
    <property type="entry name" value="N-ACETYLGLUTAMATE SYNTHASE, MITOCHONDRIAL"/>
    <property type="match status" value="1"/>
</dbReference>
<dbReference type="OrthoDB" id="9803155at2"/>
<dbReference type="RefSeq" id="WP_105483498.1">
    <property type="nucleotide sequence ID" value="NZ_NIGF01000007.1"/>
</dbReference>
<evidence type="ECO:0000256" key="4">
    <source>
        <dbReference type="ARBA" id="ARBA00022679"/>
    </source>
</evidence>
<dbReference type="GO" id="GO:0005737">
    <property type="term" value="C:cytoplasm"/>
    <property type="evidence" value="ECO:0007669"/>
    <property type="project" value="UniProtKB-SubCell"/>
</dbReference>
<evidence type="ECO:0000256" key="8">
    <source>
        <dbReference type="ARBA" id="ARBA00048141"/>
    </source>
</evidence>
<dbReference type="EMBL" id="NIGF01000007">
    <property type="protein sequence ID" value="PQV64020.1"/>
    <property type="molecule type" value="Genomic_DNA"/>
</dbReference>
<dbReference type="Proteomes" id="UP000237684">
    <property type="component" value="Unassembled WGS sequence"/>
</dbReference>
<comment type="similarity">
    <text evidence="9">Belongs to the acetylglutamate kinase family. ArgB subfamily.</text>
</comment>
<keyword evidence="7 9" id="KW-0067">ATP-binding</keyword>
<feature type="binding site" evidence="9">
    <location>
        <begin position="67"/>
        <end position="68"/>
    </location>
    <ligand>
        <name>substrate</name>
    </ligand>
</feature>
<evidence type="ECO:0000259" key="10">
    <source>
        <dbReference type="Pfam" id="PF00696"/>
    </source>
</evidence>
<keyword evidence="9" id="KW-0963">Cytoplasm</keyword>
<evidence type="ECO:0000256" key="5">
    <source>
        <dbReference type="ARBA" id="ARBA00022741"/>
    </source>
</evidence>
<name>A0A2S8ST97_9BACT</name>
<dbReference type="GO" id="GO:0042450">
    <property type="term" value="P:L-arginine biosynthetic process via ornithine"/>
    <property type="evidence" value="ECO:0007669"/>
    <property type="project" value="UniProtKB-UniRule"/>
</dbReference>
<keyword evidence="5 9" id="KW-0547">Nucleotide-binding</keyword>
<feature type="domain" description="Aspartate/glutamate/uridylate kinase" evidence="10">
    <location>
        <begin position="28"/>
        <end position="268"/>
    </location>
</feature>
<dbReference type="GO" id="GO:0005524">
    <property type="term" value="F:ATP binding"/>
    <property type="evidence" value="ECO:0007669"/>
    <property type="project" value="UniProtKB-UniRule"/>
</dbReference>
<evidence type="ECO:0000256" key="6">
    <source>
        <dbReference type="ARBA" id="ARBA00022777"/>
    </source>
</evidence>
<keyword evidence="3 9" id="KW-0028">Amino-acid biosynthesis</keyword>
<comment type="function">
    <text evidence="9">Catalyzes the ATP-dependent phosphorylation of N-acetyl-L-glutamate.</text>
</comment>
<feature type="site" description="Transition state stabilizer" evidence="9">
    <location>
        <position position="249"/>
    </location>
</feature>
<dbReference type="FunCoup" id="A0A2S8ST97">
    <property type="interactions" value="432"/>
</dbReference>
<feature type="site" description="Transition state stabilizer" evidence="9">
    <location>
        <position position="32"/>
    </location>
</feature>
<comment type="subcellular location">
    <subcellularLocation>
        <location evidence="9">Cytoplasm</location>
    </subcellularLocation>
</comment>
<dbReference type="GO" id="GO:0003991">
    <property type="term" value="F:acetylglutamate kinase activity"/>
    <property type="evidence" value="ECO:0007669"/>
    <property type="project" value="UniProtKB-UniRule"/>
</dbReference>
<evidence type="ECO:0000313" key="11">
    <source>
        <dbReference type="EMBL" id="PQV64020.1"/>
    </source>
</evidence>
<comment type="catalytic activity">
    <reaction evidence="8 9">
        <text>N-acetyl-L-glutamate + ATP = N-acetyl-L-glutamyl 5-phosphate + ADP</text>
        <dbReference type="Rhea" id="RHEA:14629"/>
        <dbReference type="ChEBI" id="CHEBI:30616"/>
        <dbReference type="ChEBI" id="CHEBI:44337"/>
        <dbReference type="ChEBI" id="CHEBI:57936"/>
        <dbReference type="ChEBI" id="CHEBI:456216"/>
        <dbReference type="EC" id="2.7.2.8"/>
    </reaction>
</comment>
<organism evidence="11 12">
    <name type="scientific">Abditibacterium utsteinense</name>
    <dbReference type="NCBI Taxonomy" id="1960156"/>
    <lineage>
        <taxon>Bacteria</taxon>
        <taxon>Pseudomonadati</taxon>
        <taxon>Abditibacteriota</taxon>
        <taxon>Abditibacteriia</taxon>
        <taxon>Abditibacteriales</taxon>
        <taxon>Abditibacteriaceae</taxon>
        <taxon>Abditibacterium</taxon>
    </lineage>
</organism>
<sequence>MQNQFDAASRAQIISEALPSIQRLHGQTVVVKYGGAAMLDENLKAAVMGDIALLHFVGIRPIVVHGGGPEISNLCKQLGIETNFVQGLRVTDAQTMRVTEMVLGQIGKGIAHLLGEKGAPAVSISGKDGNLMRAKKFVDATDETLDWGFVGEIEHVEPALIETLHRGGFVPIIQPIAPDESGQTYNINADFAAAAIAQKLGAAKLLLLTDVAGVYRDFSDKTSLIAEMTVAQSEELIQSGALNKGMIPKVRCAVEAVRGGVGRAHIVDGRAPHSLLIELFSDAGSGTMIY</sequence>
<proteinExistence type="inferred from homology"/>
<evidence type="ECO:0000256" key="2">
    <source>
        <dbReference type="ARBA" id="ARBA00022571"/>
    </source>
</evidence>
<dbReference type="InterPro" id="IPR041727">
    <property type="entry name" value="NAGK-C"/>
</dbReference>
<dbReference type="Pfam" id="PF00696">
    <property type="entry name" value="AA_kinase"/>
    <property type="match status" value="1"/>
</dbReference>
<dbReference type="Gene3D" id="3.40.1160.10">
    <property type="entry name" value="Acetylglutamate kinase-like"/>
    <property type="match status" value="1"/>
</dbReference>